<evidence type="ECO:0000256" key="9">
    <source>
        <dbReference type="ARBA" id="ARBA00023180"/>
    </source>
</evidence>
<comment type="catalytic activity">
    <reaction evidence="1 14">
        <text>Random hydrolysis of (1-&gt;6)-alpha-D-mannosidic linkages in unbranched (1-&gt;6)-mannans.</text>
        <dbReference type="EC" id="3.2.1.101"/>
    </reaction>
</comment>
<name>A0A0X8HRS2_9SACH</name>
<keyword evidence="5" id="KW-0336">GPI-anchor</keyword>
<dbReference type="InterPro" id="IPR014480">
    <property type="entry name" value="Mannan-1_6-alpha_mannosidase"/>
</dbReference>
<keyword evidence="7 14" id="KW-0378">Hydrolase</keyword>
<keyword evidence="9" id="KW-0325">Glycoprotein</keyword>
<feature type="chain" id="PRO_5007066920" description="Mannan endo-1,6-alpha-mannosidase" evidence="16">
    <location>
        <begin position="22"/>
        <end position="457"/>
    </location>
</feature>
<dbReference type="EMBL" id="CP014244">
    <property type="protein sequence ID" value="AMD20241.1"/>
    <property type="molecule type" value="Genomic_DNA"/>
</dbReference>
<keyword evidence="8 15" id="KW-0472">Membrane</keyword>
<evidence type="ECO:0000256" key="13">
    <source>
        <dbReference type="ARBA" id="ARBA00054068"/>
    </source>
</evidence>
<dbReference type="GO" id="GO:0008496">
    <property type="term" value="F:mannan endo-1,6-alpha-mannosidase activity"/>
    <property type="evidence" value="ECO:0007669"/>
    <property type="project" value="UniProtKB-UniRule"/>
</dbReference>
<dbReference type="InterPro" id="IPR008928">
    <property type="entry name" value="6-hairpin_glycosidase_sf"/>
</dbReference>
<keyword evidence="12" id="KW-0961">Cell wall biogenesis/degradation</keyword>
<evidence type="ECO:0000256" key="10">
    <source>
        <dbReference type="ARBA" id="ARBA00023288"/>
    </source>
</evidence>
<dbReference type="PANTHER" id="PTHR12145:SF21">
    <property type="entry name" value="MANNAN ENDO-1,6-ALPHA-MANNOSIDASE DFG5"/>
    <property type="match status" value="1"/>
</dbReference>
<keyword evidence="15" id="KW-1133">Transmembrane helix</keyword>
<accession>A0A0X8HRS2</accession>
<evidence type="ECO:0000313" key="17">
    <source>
        <dbReference type="EMBL" id="AMD20241.1"/>
    </source>
</evidence>
<evidence type="ECO:0000256" key="12">
    <source>
        <dbReference type="ARBA" id="ARBA00023316"/>
    </source>
</evidence>
<dbReference type="Gene3D" id="1.50.10.20">
    <property type="match status" value="1"/>
</dbReference>
<dbReference type="AlphaFoldDB" id="A0A0X8HRS2"/>
<evidence type="ECO:0000256" key="3">
    <source>
        <dbReference type="ARBA" id="ARBA00009699"/>
    </source>
</evidence>
<comment type="similarity">
    <text evidence="3 14">Belongs to the glycosyl hydrolase 76 family.</text>
</comment>
<evidence type="ECO:0000256" key="8">
    <source>
        <dbReference type="ARBA" id="ARBA00023136"/>
    </source>
</evidence>
<dbReference type="GO" id="GO:0005886">
    <property type="term" value="C:plasma membrane"/>
    <property type="evidence" value="ECO:0007669"/>
    <property type="project" value="UniProtKB-SubCell"/>
</dbReference>
<evidence type="ECO:0000256" key="7">
    <source>
        <dbReference type="ARBA" id="ARBA00022801"/>
    </source>
</evidence>
<evidence type="ECO:0000313" key="18">
    <source>
        <dbReference type="Proteomes" id="UP000243052"/>
    </source>
</evidence>
<evidence type="ECO:0000256" key="15">
    <source>
        <dbReference type="SAM" id="Phobius"/>
    </source>
</evidence>
<dbReference type="OrthoDB" id="4187847at2759"/>
<dbReference type="GO" id="GO:0071555">
    <property type="term" value="P:cell wall organization"/>
    <property type="evidence" value="ECO:0007669"/>
    <property type="project" value="UniProtKB-KW"/>
</dbReference>
<evidence type="ECO:0000256" key="4">
    <source>
        <dbReference type="ARBA" id="ARBA00012350"/>
    </source>
</evidence>
<reference evidence="17 18" key="1">
    <citation type="submission" date="2016-01" db="EMBL/GenBank/DDBJ databases">
        <title>Genome sequence of the yeast Holleya sinecauda.</title>
        <authorList>
            <person name="Dietrich F.S."/>
        </authorList>
    </citation>
    <scope>NUCLEOTIDE SEQUENCE [LARGE SCALE GENOMIC DNA]</scope>
    <source>
        <strain evidence="17 18">ATCC 58844</strain>
    </source>
</reference>
<dbReference type="InterPro" id="IPR005198">
    <property type="entry name" value="Glyco_hydro_76"/>
</dbReference>
<proteinExistence type="inferred from homology"/>
<keyword evidence="18" id="KW-1185">Reference proteome</keyword>
<comment type="subcellular location">
    <subcellularLocation>
        <location evidence="2">Cell membrane</location>
        <topology evidence="2">Lipid-anchor</topology>
        <topology evidence="2">GPI-anchor</topology>
    </subcellularLocation>
</comment>
<gene>
    <name evidence="17" type="ORF">AW171_hschr42126</name>
</gene>
<evidence type="ECO:0000256" key="2">
    <source>
        <dbReference type="ARBA" id="ARBA00004609"/>
    </source>
</evidence>
<feature type="transmembrane region" description="Helical" evidence="15">
    <location>
        <begin position="435"/>
        <end position="456"/>
    </location>
</feature>
<evidence type="ECO:0000256" key="11">
    <source>
        <dbReference type="ARBA" id="ARBA00023295"/>
    </source>
</evidence>
<dbReference type="SUPFAM" id="SSF48208">
    <property type="entry name" value="Six-hairpin glycosidases"/>
    <property type="match status" value="1"/>
</dbReference>
<keyword evidence="6 16" id="KW-0732">Signal</keyword>
<dbReference type="PIRSF" id="PIRSF016302">
    <property type="entry name" value="Man_a_manosd"/>
    <property type="match status" value="1"/>
</dbReference>
<dbReference type="GO" id="GO:0098552">
    <property type="term" value="C:side of membrane"/>
    <property type="evidence" value="ECO:0007669"/>
    <property type="project" value="UniProtKB-KW"/>
</dbReference>
<sequence length="457" mass="50891">MSSVHQALTWVFLIGIRFCHGITLDISSRESICAATDIIQNDIMDYYWGSEYGGVVGMFVYPYYWWEAGLVFGGMLENWYLCDNTKYEQLLHDCLIAQSGTNYDFIPSNQSLTEGNDDQGIWGLFVMDVVERNFPDATEEGVPGWLAMIQAVYNTMWLRWDTEHCGGGLRWQIFAYNIGYDYKNSIANGCLFLIAARLGRYTGQQEYLDTAEKVFQWLVDINFFQFNDPILIMDGAHVTNNCTALKGPQWSYNHGIILAGCAVMYNVTGSEVWRERVDKILQSAKYFFFFQDVMYESACQGSKIGCNNDQRAFKSVLSRMLALTSVLAPFTRDQIMPLLQASATSAAASCAGGPSGSYCGLDWHRAEFDGIYGLGEQISALDVIQSLLIHTKPAPHTANEGGSSKGDPEAGKNYTTSSSVLVFEDAPIIEQNERIIAASITAGVLGMILGTGIWMMF</sequence>
<dbReference type="FunFam" id="1.50.10.20:FF:000006">
    <property type="entry name" value="Mannan endo-1,6-alpha-mannosidase"/>
    <property type="match status" value="1"/>
</dbReference>
<dbReference type="Proteomes" id="UP000243052">
    <property type="component" value="Chromosome iv"/>
</dbReference>
<evidence type="ECO:0000256" key="14">
    <source>
        <dbReference type="PIRNR" id="PIRNR016302"/>
    </source>
</evidence>
<organism evidence="17 18">
    <name type="scientific">Eremothecium sinecaudum</name>
    <dbReference type="NCBI Taxonomy" id="45286"/>
    <lineage>
        <taxon>Eukaryota</taxon>
        <taxon>Fungi</taxon>
        <taxon>Dikarya</taxon>
        <taxon>Ascomycota</taxon>
        <taxon>Saccharomycotina</taxon>
        <taxon>Saccharomycetes</taxon>
        <taxon>Saccharomycetales</taxon>
        <taxon>Saccharomycetaceae</taxon>
        <taxon>Eremothecium</taxon>
    </lineage>
</organism>
<evidence type="ECO:0000256" key="16">
    <source>
        <dbReference type="SAM" id="SignalP"/>
    </source>
</evidence>
<dbReference type="RefSeq" id="XP_017987237.1">
    <property type="nucleotide sequence ID" value="XM_018132185.1"/>
</dbReference>
<evidence type="ECO:0000256" key="1">
    <source>
        <dbReference type="ARBA" id="ARBA00001452"/>
    </source>
</evidence>
<dbReference type="EC" id="3.2.1.101" evidence="4 14"/>
<keyword evidence="15" id="KW-0812">Transmembrane</keyword>
<dbReference type="STRING" id="45286.A0A0X8HRS2"/>
<dbReference type="GO" id="GO:0016052">
    <property type="term" value="P:carbohydrate catabolic process"/>
    <property type="evidence" value="ECO:0007669"/>
    <property type="project" value="InterPro"/>
</dbReference>
<dbReference type="PANTHER" id="PTHR12145">
    <property type="entry name" value="MANNAN ENDO-1,6-ALPHA-MANNOSIDASE DCW1"/>
    <property type="match status" value="1"/>
</dbReference>
<evidence type="ECO:0000256" key="6">
    <source>
        <dbReference type="ARBA" id="ARBA00022729"/>
    </source>
</evidence>
<keyword evidence="11 14" id="KW-0326">Glycosidase</keyword>
<keyword evidence="10" id="KW-0449">Lipoprotein</keyword>
<dbReference type="Pfam" id="PF03663">
    <property type="entry name" value="Glyco_hydro_76"/>
    <property type="match status" value="1"/>
</dbReference>
<evidence type="ECO:0000256" key="5">
    <source>
        <dbReference type="ARBA" id="ARBA00022622"/>
    </source>
</evidence>
<comment type="function">
    <text evidence="13">Required for normal synthesis of the cell wall.</text>
</comment>
<dbReference type="GeneID" id="28723480"/>
<protein>
    <recommendedName>
        <fullName evidence="4 14">Mannan endo-1,6-alpha-mannosidase</fullName>
        <ecNumber evidence="4 14">3.2.1.101</ecNumber>
    </recommendedName>
</protein>
<feature type="signal peptide" evidence="16">
    <location>
        <begin position="1"/>
        <end position="21"/>
    </location>
</feature>
<dbReference type="GO" id="GO:0009272">
    <property type="term" value="P:fungal-type cell wall biogenesis"/>
    <property type="evidence" value="ECO:0007669"/>
    <property type="project" value="TreeGrafter"/>
</dbReference>
<dbReference type="GO" id="GO:0007117">
    <property type="term" value="P:budding cell bud growth"/>
    <property type="evidence" value="ECO:0007669"/>
    <property type="project" value="TreeGrafter"/>
</dbReference>